<dbReference type="SUPFAM" id="SSF53474">
    <property type="entry name" value="alpha/beta-Hydrolases"/>
    <property type="match status" value="1"/>
</dbReference>
<dbReference type="Pfam" id="PF12697">
    <property type="entry name" value="Abhydrolase_6"/>
    <property type="match status" value="1"/>
</dbReference>
<dbReference type="PANTHER" id="PTHR43798">
    <property type="entry name" value="MONOACYLGLYCEROL LIPASE"/>
    <property type="match status" value="1"/>
</dbReference>
<dbReference type="InterPro" id="IPR029058">
    <property type="entry name" value="AB_hydrolase_fold"/>
</dbReference>
<organism evidence="2 3">
    <name type="scientific">Cupriavidus basilensis OR16</name>
    <dbReference type="NCBI Taxonomy" id="1127483"/>
    <lineage>
        <taxon>Bacteria</taxon>
        <taxon>Pseudomonadati</taxon>
        <taxon>Pseudomonadota</taxon>
        <taxon>Betaproteobacteria</taxon>
        <taxon>Burkholderiales</taxon>
        <taxon>Burkholderiaceae</taxon>
        <taxon>Cupriavidus</taxon>
    </lineage>
</organism>
<evidence type="ECO:0000259" key="1">
    <source>
        <dbReference type="Pfam" id="PF12697"/>
    </source>
</evidence>
<dbReference type="AlphaFoldDB" id="H1RYN2"/>
<name>H1RYN2_9BURK</name>
<dbReference type="Proteomes" id="UP000005808">
    <property type="component" value="Unassembled WGS sequence"/>
</dbReference>
<evidence type="ECO:0000313" key="2">
    <source>
        <dbReference type="EMBL" id="EHP44723.1"/>
    </source>
</evidence>
<dbReference type="InterPro" id="IPR000073">
    <property type="entry name" value="AB_hydrolase_1"/>
</dbReference>
<protein>
    <recommendedName>
        <fullName evidence="1">AB hydrolase-1 domain-containing protein</fullName>
    </recommendedName>
</protein>
<feature type="domain" description="AB hydrolase-1" evidence="1">
    <location>
        <begin position="75"/>
        <end position="275"/>
    </location>
</feature>
<accession>H1RYN2</accession>
<proteinExistence type="predicted"/>
<sequence>MAWVRLGWQLADLLYPAGAARALEQAWFRPPRGTGPDGAGRELLDRARADWALVTGQGASRRVRVYRWGNSGPTVLLAHGWGGHAAQWQPLVAPLLAAGMRVVAFDALSHGGSDAGARGRSQSSVVEMSRALLATAWHAGPIHAVIAHSLGSAALALAVREGLHLQAAVMIGPPADMHNAAAALAWRLGIGPGVLARMQRNSERWLGMPWSAFNVPAIGHARPVPPTLVIHDRQDKEVGWENGAAIAGAWPGAQLMTTDGLGHRRVLHDAQVVARAVAFVGGAARVPGVAEPTRGMQAEAHA</sequence>
<dbReference type="PATRIC" id="fig|1127483.3.peg.382"/>
<gene>
    <name evidence="2" type="ORF">OR16_01850</name>
</gene>
<dbReference type="EMBL" id="AHJE01000003">
    <property type="protein sequence ID" value="EHP44723.1"/>
    <property type="molecule type" value="Genomic_DNA"/>
</dbReference>
<dbReference type="GO" id="GO:0016020">
    <property type="term" value="C:membrane"/>
    <property type="evidence" value="ECO:0007669"/>
    <property type="project" value="TreeGrafter"/>
</dbReference>
<dbReference type="InterPro" id="IPR050266">
    <property type="entry name" value="AB_hydrolase_sf"/>
</dbReference>
<reference evidence="2 3" key="1">
    <citation type="journal article" date="2012" name="J. Bacteriol.">
        <title>De Novo Genome Project of Cupriavidus basilensis OR16.</title>
        <authorList>
            <person name="Cserhati M."/>
            <person name="Kriszt B."/>
            <person name="Szoboszlay S."/>
            <person name="Toth A."/>
            <person name="Szabo I."/>
            <person name="Tancsics A."/>
            <person name="Nagy I."/>
            <person name="Horvath B."/>
            <person name="Nagy I."/>
            <person name="Kukolya J."/>
        </authorList>
    </citation>
    <scope>NUCLEOTIDE SEQUENCE [LARGE SCALE GENOMIC DNA]</scope>
    <source>
        <strain evidence="2 3">OR16</strain>
    </source>
</reference>
<dbReference type="PANTHER" id="PTHR43798:SF33">
    <property type="entry name" value="HYDROLASE, PUTATIVE (AFU_ORTHOLOGUE AFUA_2G14860)-RELATED"/>
    <property type="match status" value="1"/>
</dbReference>
<dbReference type="Gene3D" id="3.40.50.1820">
    <property type="entry name" value="alpha/beta hydrolase"/>
    <property type="match status" value="1"/>
</dbReference>
<dbReference type="RefSeq" id="WP_006156239.1">
    <property type="nucleotide sequence ID" value="NZ_AHJE01000003.1"/>
</dbReference>
<evidence type="ECO:0000313" key="3">
    <source>
        <dbReference type="Proteomes" id="UP000005808"/>
    </source>
</evidence>
<comment type="caution">
    <text evidence="2">The sequence shown here is derived from an EMBL/GenBank/DDBJ whole genome shotgun (WGS) entry which is preliminary data.</text>
</comment>